<sequence length="208" mass="23376">MEDWAELGEFYQEIKDCRKCPLWKTRTNLVFGSGSQRARVMFIGEAPGYHEDKQGKPFVGAAGQLLDSLLSSIGLKREGVFIGNVLKCRPPENRDPLSQEIETCKGYLYRQIEIINPPVICTLGRFSTNLILGREVSISKVRGKIFKLNGRTLIPIFHPAAALYTRANLPLLEADFQAIKQVLEHTQEEAVEELPEGGDEVAEQLGFW</sequence>
<comment type="similarity">
    <text evidence="2">Belongs to the uracil-DNA glycosylase (UDG) superfamily. Type 4 (UDGa) family.</text>
</comment>
<evidence type="ECO:0000256" key="10">
    <source>
        <dbReference type="ARBA" id="ARBA00023014"/>
    </source>
</evidence>
<evidence type="ECO:0000313" key="14">
    <source>
        <dbReference type="EMBL" id="GFP29660.1"/>
    </source>
</evidence>
<dbReference type="GO" id="GO:0046872">
    <property type="term" value="F:metal ion binding"/>
    <property type="evidence" value="ECO:0007669"/>
    <property type="project" value="UniProtKB-KW"/>
</dbReference>
<dbReference type="Gene3D" id="3.40.470.10">
    <property type="entry name" value="Uracil-DNA glycosylase-like domain"/>
    <property type="match status" value="1"/>
</dbReference>
<evidence type="ECO:0000256" key="8">
    <source>
        <dbReference type="ARBA" id="ARBA00022801"/>
    </source>
</evidence>
<dbReference type="SUPFAM" id="SSF52141">
    <property type="entry name" value="Uracil-DNA glycosylase-like"/>
    <property type="match status" value="1"/>
</dbReference>
<evidence type="ECO:0000313" key="13">
    <source>
        <dbReference type="EMBL" id="GFP23617.1"/>
    </source>
</evidence>
<dbReference type="GO" id="GO:0004844">
    <property type="term" value="F:uracil DNA N-glycosylase activity"/>
    <property type="evidence" value="ECO:0007669"/>
    <property type="project" value="UniProtKB-EC"/>
</dbReference>
<keyword evidence="6" id="KW-0479">Metal-binding</keyword>
<accession>A0A6V8PC64</accession>
<evidence type="ECO:0000256" key="9">
    <source>
        <dbReference type="ARBA" id="ARBA00023004"/>
    </source>
</evidence>
<evidence type="ECO:0000313" key="16">
    <source>
        <dbReference type="Proteomes" id="UP000569018"/>
    </source>
</evidence>
<evidence type="ECO:0000256" key="3">
    <source>
        <dbReference type="ARBA" id="ARBA00012030"/>
    </source>
</evidence>
<evidence type="ECO:0000256" key="4">
    <source>
        <dbReference type="ARBA" id="ARBA00019403"/>
    </source>
</evidence>
<keyword evidence="8" id="KW-0378">Hydrolase</keyword>
<dbReference type="GO" id="GO:0006281">
    <property type="term" value="P:DNA repair"/>
    <property type="evidence" value="ECO:0007669"/>
    <property type="project" value="UniProtKB-KW"/>
</dbReference>
<dbReference type="SMART" id="SM00986">
    <property type="entry name" value="UDG"/>
    <property type="match status" value="1"/>
</dbReference>
<keyword evidence="18" id="KW-1185">Reference proteome</keyword>
<evidence type="ECO:0000256" key="5">
    <source>
        <dbReference type="ARBA" id="ARBA00022485"/>
    </source>
</evidence>
<dbReference type="InterPro" id="IPR036895">
    <property type="entry name" value="Uracil-DNA_glycosylase-like_sf"/>
</dbReference>
<dbReference type="Proteomes" id="UP000585609">
    <property type="component" value="Unassembled WGS sequence"/>
</dbReference>
<evidence type="ECO:0000256" key="7">
    <source>
        <dbReference type="ARBA" id="ARBA00022763"/>
    </source>
</evidence>
<dbReference type="EMBL" id="BLRZ01000018">
    <property type="protein sequence ID" value="GFP29660.1"/>
    <property type="molecule type" value="Genomic_DNA"/>
</dbReference>
<dbReference type="EC" id="3.2.2.27" evidence="3"/>
<evidence type="ECO:0000259" key="12">
    <source>
        <dbReference type="SMART" id="SM00986"/>
    </source>
</evidence>
<evidence type="ECO:0000256" key="2">
    <source>
        <dbReference type="ARBA" id="ARBA00006521"/>
    </source>
</evidence>
<dbReference type="Proteomes" id="UP000569018">
    <property type="component" value="Unassembled WGS sequence"/>
</dbReference>
<name>A0A6V8PC64_9ACTN</name>
<keyword evidence="7" id="KW-0227">DNA damage</keyword>
<dbReference type="GO" id="GO:0051539">
    <property type="term" value="F:4 iron, 4 sulfur cluster binding"/>
    <property type="evidence" value="ECO:0007669"/>
    <property type="project" value="UniProtKB-KW"/>
</dbReference>
<reference evidence="16 17" key="1">
    <citation type="journal article" date="2020" name="Front. Microbiol.">
        <title>Single-cell genomics of novel Actinobacteria with the Wood-Ljungdahl pathway discovered in a serpentinizing system.</title>
        <authorList>
            <person name="Merino N."/>
            <person name="Kawai M."/>
            <person name="Boyd E.S."/>
            <person name="Colman D.R."/>
            <person name="McGlynn S.E."/>
            <person name="Nealson K.H."/>
            <person name="Kurokawa K."/>
            <person name="Hongoh Y."/>
        </authorList>
    </citation>
    <scope>NUCLEOTIDE SEQUENCE [LARGE SCALE GENOMIC DNA]</scope>
    <source>
        <strain evidence="13 17">S09_30</strain>
        <strain evidence="14 18">S34</strain>
        <strain evidence="15 16">S47</strain>
    </source>
</reference>
<comment type="catalytic activity">
    <reaction evidence="1">
        <text>Hydrolyzes single-stranded DNA or mismatched double-stranded DNA and polynucleotides, releasing free uracil.</text>
        <dbReference type="EC" id="3.2.2.27"/>
    </reaction>
</comment>
<keyword evidence="9" id="KW-0408">Iron</keyword>
<dbReference type="Pfam" id="PF03167">
    <property type="entry name" value="UDG"/>
    <property type="match status" value="1"/>
</dbReference>
<evidence type="ECO:0000313" key="15">
    <source>
        <dbReference type="EMBL" id="GFP39491.1"/>
    </source>
</evidence>
<dbReference type="RefSeq" id="WP_176235775.1">
    <property type="nucleotide sequence ID" value="NZ_BLRZ01000018.1"/>
</dbReference>
<evidence type="ECO:0000313" key="18">
    <source>
        <dbReference type="Proteomes" id="UP000588083"/>
    </source>
</evidence>
<dbReference type="Proteomes" id="UP000588083">
    <property type="component" value="Unassembled WGS sequence"/>
</dbReference>
<protein>
    <recommendedName>
        <fullName evidence="4">Type-4 uracil-DNA glycosylase</fullName>
        <ecNumber evidence="3">3.2.2.27</ecNumber>
    </recommendedName>
</protein>
<dbReference type="NCBIfam" id="TIGR00758">
    <property type="entry name" value="UDG_fam4"/>
    <property type="match status" value="1"/>
</dbReference>
<keyword evidence="11" id="KW-0234">DNA repair</keyword>
<gene>
    <name evidence="13" type="ORF">HKBW3S09_01082</name>
    <name evidence="14" type="ORF">HKBW3S34_00580</name>
    <name evidence="15" type="ORF">HKBW3S47_01189</name>
</gene>
<evidence type="ECO:0000256" key="11">
    <source>
        <dbReference type="ARBA" id="ARBA00023204"/>
    </source>
</evidence>
<dbReference type="SMART" id="SM00987">
    <property type="entry name" value="UreE_C"/>
    <property type="match status" value="1"/>
</dbReference>
<dbReference type="EMBL" id="BLSD01000057">
    <property type="protein sequence ID" value="GFP39491.1"/>
    <property type="molecule type" value="Genomic_DNA"/>
</dbReference>
<dbReference type="InterPro" id="IPR051536">
    <property type="entry name" value="UDG_Type-4/5"/>
</dbReference>
<dbReference type="InterPro" id="IPR005273">
    <property type="entry name" value="Ura-DNA_glyco_family4"/>
</dbReference>
<proteinExistence type="inferred from homology"/>
<dbReference type="PANTHER" id="PTHR33693:SF1">
    <property type="entry name" value="TYPE-4 URACIL-DNA GLYCOSYLASE"/>
    <property type="match status" value="1"/>
</dbReference>
<keyword evidence="5" id="KW-0004">4Fe-4S</keyword>
<comment type="caution">
    <text evidence="14">The sequence shown here is derived from an EMBL/GenBank/DDBJ whole genome shotgun (WGS) entry which is preliminary data.</text>
</comment>
<dbReference type="InterPro" id="IPR005122">
    <property type="entry name" value="Uracil-DNA_glycosylase-like"/>
</dbReference>
<dbReference type="EMBL" id="BLRW01000149">
    <property type="protein sequence ID" value="GFP23617.1"/>
    <property type="molecule type" value="Genomic_DNA"/>
</dbReference>
<organism evidence="14 18">
    <name type="scientific">Candidatus Hakubella thermalkaliphila</name>
    <dbReference type="NCBI Taxonomy" id="2754717"/>
    <lineage>
        <taxon>Bacteria</taxon>
        <taxon>Bacillati</taxon>
        <taxon>Actinomycetota</taxon>
        <taxon>Actinomycetota incertae sedis</taxon>
        <taxon>Candidatus Hakubellales</taxon>
        <taxon>Candidatus Hakubellaceae</taxon>
        <taxon>Candidatus Hakubella</taxon>
    </lineage>
</organism>
<keyword evidence="10" id="KW-0411">Iron-sulfur</keyword>
<evidence type="ECO:0000256" key="1">
    <source>
        <dbReference type="ARBA" id="ARBA00001400"/>
    </source>
</evidence>
<evidence type="ECO:0000313" key="17">
    <source>
        <dbReference type="Proteomes" id="UP000585609"/>
    </source>
</evidence>
<dbReference type="AlphaFoldDB" id="A0A6V8PC64"/>
<dbReference type="CDD" id="cd10030">
    <property type="entry name" value="UDG-F4_TTUDGA_SPO1dp_like"/>
    <property type="match status" value="1"/>
</dbReference>
<feature type="domain" description="Uracil-DNA glycosylase-like" evidence="12">
    <location>
        <begin position="31"/>
        <end position="177"/>
    </location>
</feature>
<dbReference type="PANTHER" id="PTHR33693">
    <property type="entry name" value="TYPE-5 URACIL-DNA GLYCOSYLASE"/>
    <property type="match status" value="1"/>
</dbReference>
<evidence type="ECO:0000256" key="6">
    <source>
        <dbReference type="ARBA" id="ARBA00022723"/>
    </source>
</evidence>